<sequence length="938" mass="109655">MNKSVNNNNGIKKNNNNNNNNNNNSNDNNKNNNDDNDDDDNSNDNLKIKIKKILVNTVKSYEINKNIDEITKLYQKDKDTVYSVLIDYLKLVVENGRVVNNDDSDDTTNSNQNKLLSFYARLSVSLSFSNTLLKRVSKWLKNNNDQLPFLFILPKIIKSILDLYKSSTSTSISTLTNSFINRLNDQRLHKYDCIRLVSLKALISLQRFEDERLEVTNLLNESIKLEIDSHRYYIEKNMLISINYLDKFLLNINNSNNNNSSKLTIDDRINILKRVSQFSLDDIGLQSRLLLVSDGIFDCSSPQHYKLVKNFIINTWLKELNLDIVKLISSLNVTENSKVCKKILYSLFNDGYYPDTNEYLNLEIESVDQHTPSSLFCWRHFIDFTRDNISLDGLDDILEEITPSAKEWLKLIDSCSNDNFILIQIVKILKNYSISTPHFIDSCVAKFEPFLFSLDIDISLKLQLMSLFKSFKWIDFNSFYLHIISDIEVPMDFSDEEKKLTFIRKYHALCLIENYYDHSYMTKSEIDFIGHLDYFLPCLGESTIFDLLLVKSTGLISHYNIFTTYIKSNQLHIQKDYRDLIYCGTIKLYYHGYNIFQMGFNELTIKYFQPDYLNVESHQTFDILANETEIKQKFLVSSMITTLEYFFCFKNHSNATSKSKIITSICDYYFSKAELLSQSKVSGHRNISIDILIHLLIIISTFERYGNTLCLCLNLKKWKLFDYFPLLKIVELISIAIRSTVKSKQSIKLLQQFKNIVEKQLQKQEQPSNRPTIDTQSLNNNVNNYKTYIASIKDNKFMIEIDKVLNDKLESNNNDKRIILYDNNNNDNNNNNFNNILNQFDQAVQKQLEYNIVQEEEDDDDQGKHVNNEDKKAEVVDVVDVENEEQEEYIYYELVDQSLGSSDEEEDVEYMYINNSDIEAVSEYDIEPTNPKRSRSVY</sequence>
<keyword evidence="3" id="KW-1185">Reference proteome</keyword>
<dbReference type="InParanoid" id="D3BUA0"/>
<dbReference type="AlphaFoldDB" id="D3BUA0"/>
<dbReference type="EMBL" id="ADBJ01000059">
    <property type="protein sequence ID" value="EFA75034.1"/>
    <property type="molecule type" value="Genomic_DNA"/>
</dbReference>
<dbReference type="PANTHER" id="PTHR42264:SF6">
    <property type="entry name" value="TRANSMEMBRANE PROTEIN"/>
    <property type="match status" value="1"/>
</dbReference>
<evidence type="ECO:0000256" key="1">
    <source>
        <dbReference type="SAM" id="MobiDB-lite"/>
    </source>
</evidence>
<reference evidence="2 3" key="1">
    <citation type="journal article" date="2011" name="Genome Res.">
        <title>Phylogeny-wide analysis of social amoeba genomes highlights ancient origins for complex intercellular communication.</title>
        <authorList>
            <person name="Heidel A.J."/>
            <person name="Lawal H.M."/>
            <person name="Felder M."/>
            <person name="Schilde C."/>
            <person name="Helps N.R."/>
            <person name="Tunggal B."/>
            <person name="Rivero F."/>
            <person name="John U."/>
            <person name="Schleicher M."/>
            <person name="Eichinger L."/>
            <person name="Platzer M."/>
            <person name="Noegel A.A."/>
            <person name="Schaap P."/>
            <person name="Gloeckner G."/>
        </authorList>
    </citation>
    <scope>NUCLEOTIDE SEQUENCE [LARGE SCALE GENOMIC DNA]</scope>
    <source>
        <strain evidence="3">ATCC 26659 / Pp 5 / PN500</strain>
    </source>
</reference>
<dbReference type="PANTHER" id="PTHR42264">
    <property type="entry name" value="EPHRIN_REC_LIKE DOMAIN-CONTAINING PROTEIN"/>
    <property type="match status" value="1"/>
</dbReference>
<comment type="caution">
    <text evidence="2">The sequence shown here is derived from an EMBL/GenBank/DDBJ whole genome shotgun (WGS) entry which is preliminary data.</text>
</comment>
<accession>D3BUA0</accession>
<gene>
    <name evidence="2" type="ORF">PPL_11719</name>
</gene>
<protein>
    <submittedName>
        <fullName evidence="2">Uncharacterized protein</fullName>
    </submittedName>
</protein>
<name>D3BUA0_HETP5</name>
<proteinExistence type="predicted"/>
<dbReference type="GeneID" id="31367187"/>
<evidence type="ECO:0000313" key="3">
    <source>
        <dbReference type="Proteomes" id="UP000001396"/>
    </source>
</evidence>
<feature type="region of interest" description="Disordered" evidence="1">
    <location>
        <begin position="1"/>
        <end position="41"/>
    </location>
</feature>
<dbReference type="RefSeq" id="XP_020427168.1">
    <property type="nucleotide sequence ID" value="XM_020582468.1"/>
</dbReference>
<feature type="compositionally biased region" description="Low complexity" evidence="1">
    <location>
        <begin position="1"/>
        <end position="31"/>
    </location>
</feature>
<evidence type="ECO:0000313" key="2">
    <source>
        <dbReference type="EMBL" id="EFA75034.1"/>
    </source>
</evidence>
<dbReference type="Proteomes" id="UP000001396">
    <property type="component" value="Unassembled WGS sequence"/>
</dbReference>
<organism evidence="2 3">
    <name type="scientific">Heterostelium pallidum (strain ATCC 26659 / Pp 5 / PN500)</name>
    <name type="common">Cellular slime mold</name>
    <name type="synonym">Polysphondylium pallidum</name>
    <dbReference type="NCBI Taxonomy" id="670386"/>
    <lineage>
        <taxon>Eukaryota</taxon>
        <taxon>Amoebozoa</taxon>
        <taxon>Evosea</taxon>
        <taxon>Eumycetozoa</taxon>
        <taxon>Dictyostelia</taxon>
        <taxon>Acytosteliales</taxon>
        <taxon>Acytosteliaceae</taxon>
        <taxon>Heterostelium</taxon>
    </lineage>
</organism>